<dbReference type="InterPro" id="IPR036587">
    <property type="entry name" value="NucleaseA_inhib-like_sf"/>
</dbReference>
<dbReference type="Gene3D" id="3.40.1460.10">
    <property type="entry name" value="Nuclease A inhibitor-like"/>
    <property type="match status" value="2"/>
</dbReference>
<name>A0ABV0KLC9_9CYAN</name>
<evidence type="ECO:0000313" key="1">
    <source>
        <dbReference type="EMBL" id="MEP1060049.1"/>
    </source>
</evidence>
<dbReference type="EMBL" id="JAMPLM010000014">
    <property type="protein sequence ID" value="MEP1060049.1"/>
    <property type="molecule type" value="Genomic_DNA"/>
</dbReference>
<organism evidence="1 2">
    <name type="scientific">Stenomitos frigidus AS-A4</name>
    <dbReference type="NCBI Taxonomy" id="2933935"/>
    <lineage>
        <taxon>Bacteria</taxon>
        <taxon>Bacillati</taxon>
        <taxon>Cyanobacteriota</taxon>
        <taxon>Cyanophyceae</taxon>
        <taxon>Leptolyngbyales</taxon>
        <taxon>Leptolyngbyaceae</taxon>
        <taxon>Stenomitos</taxon>
    </lineage>
</organism>
<comment type="caution">
    <text evidence="1">The sequence shown here is derived from an EMBL/GenBank/DDBJ whole genome shotgun (WGS) entry which is preliminary data.</text>
</comment>
<dbReference type="SUPFAM" id="SSF82602">
    <property type="entry name" value="Nuclease A inhibitor (NuiA)"/>
    <property type="match status" value="1"/>
</dbReference>
<protein>
    <submittedName>
        <fullName evidence="1">Nuclease A inhibitor family protein</fullName>
    </submittedName>
</protein>
<dbReference type="Proteomes" id="UP001476950">
    <property type="component" value="Unassembled WGS sequence"/>
</dbReference>
<gene>
    <name evidence="1" type="ORF">NDI38_16555</name>
</gene>
<proteinExistence type="predicted"/>
<keyword evidence="2" id="KW-1185">Reference proteome</keyword>
<reference evidence="1 2" key="1">
    <citation type="submission" date="2022-04" db="EMBL/GenBank/DDBJ databases">
        <title>Positive selection, recombination, and allopatry shape intraspecific diversity of widespread and dominant cyanobacteria.</title>
        <authorList>
            <person name="Wei J."/>
            <person name="Shu W."/>
            <person name="Hu C."/>
        </authorList>
    </citation>
    <scope>NUCLEOTIDE SEQUENCE [LARGE SCALE GENOMIC DNA]</scope>
    <source>
        <strain evidence="1 2">AS-A4</strain>
    </source>
</reference>
<evidence type="ECO:0000313" key="2">
    <source>
        <dbReference type="Proteomes" id="UP001476950"/>
    </source>
</evidence>
<dbReference type="RefSeq" id="WP_190447043.1">
    <property type="nucleotide sequence ID" value="NZ_JAMPLM010000014.1"/>
</dbReference>
<dbReference type="InterPro" id="IPR012489">
    <property type="entry name" value="NucleaseA_inhib-like"/>
</dbReference>
<accession>A0ABV0KLC9</accession>
<dbReference type="Pfam" id="PF07924">
    <property type="entry name" value="NuiA"/>
    <property type="match status" value="1"/>
</dbReference>
<sequence>MQDDTAQLIALIDSSIQGLLFRTEADYALKPFVWDVGMQGEFNISRLLQATVNLVAVEPNDFLSWREYLEDFERWEEFLEQNPEYLTHQEMHYGADVDIPIWMTTPIEQRQDSVRQRAEQYEVAQAKTAIMEQRYQTLLEVLQAHATNLQVYRVVKYDEGEYNDHYSNDRRSSKYVFESFKILVARVNDDCWIGISPIRSYVEFPTRPTLEKFLAQRIKLNQAETQELGAKLKPILDGITFIGRQCYDGFDEENHYACEFAATEDAVIDRLLHLSHFLNTWEFEGMSLGGEGLEGVYDYVEGDEDAEGHYVLEYPEEEGKFDSIDQLLRSHLKSLRIHIVGSISIFDIYAVGQAQNGDWLGVSTTAVWT</sequence>